<keyword evidence="3" id="KW-1185">Reference proteome</keyword>
<organism evidence="2 3">
    <name type="scientific">Cloacibacillus porcorum</name>
    <dbReference type="NCBI Taxonomy" id="1197717"/>
    <lineage>
        <taxon>Bacteria</taxon>
        <taxon>Thermotogati</taxon>
        <taxon>Synergistota</taxon>
        <taxon>Synergistia</taxon>
        <taxon>Synergistales</taxon>
        <taxon>Synergistaceae</taxon>
        <taxon>Cloacibacillus</taxon>
    </lineage>
</organism>
<dbReference type="EMBL" id="CP016757">
    <property type="protein sequence ID" value="ANZ45904.1"/>
    <property type="molecule type" value="Genomic_DNA"/>
</dbReference>
<dbReference type="STRING" id="1197717.BED41_12880"/>
<dbReference type="InterPro" id="IPR010969">
    <property type="entry name" value="Cys_dSase-rel_unknwn_funct"/>
</dbReference>
<dbReference type="Proteomes" id="UP000093044">
    <property type="component" value="Chromosome"/>
</dbReference>
<dbReference type="Gene3D" id="3.40.640.10">
    <property type="entry name" value="Type I PLP-dependent aspartate aminotransferase-like (Major domain)"/>
    <property type="match status" value="1"/>
</dbReference>
<protein>
    <submittedName>
        <fullName evidence="2">Aminotransferase class V</fullName>
    </submittedName>
</protein>
<dbReference type="PANTHER" id="PTHR43586:SF4">
    <property type="entry name" value="ISOPENICILLIN N EPIMERASE"/>
    <property type="match status" value="1"/>
</dbReference>
<dbReference type="GO" id="GO:0008483">
    <property type="term" value="F:transaminase activity"/>
    <property type="evidence" value="ECO:0007669"/>
    <property type="project" value="UniProtKB-KW"/>
</dbReference>
<evidence type="ECO:0000313" key="2">
    <source>
        <dbReference type="EMBL" id="ANZ45904.1"/>
    </source>
</evidence>
<accession>A0A1B2I7G0</accession>
<dbReference type="InterPro" id="IPR015421">
    <property type="entry name" value="PyrdxlP-dep_Trfase_major"/>
</dbReference>
<dbReference type="KEGG" id="cpor:BED41_12880"/>
<dbReference type="NCBIfam" id="TIGR01977">
    <property type="entry name" value="am_tr_V_EF2568"/>
    <property type="match status" value="1"/>
</dbReference>
<gene>
    <name evidence="2" type="ORF">BED41_12880</name>
</gene>
<name>A0A1B2I7G0_9BACT</name>
<dbReference type="InterPro" id="IPR015424">
    <property type="entry name" value="PyrdxlP-dep_Trfase"/>
</dbReference>
<proteinExistence type="predicted"/>
<keyword evidence="2" id="KW-0032">Aminotransferase</keyword>
<dbReference type="RefSeq" id="WP_066747073.1">
    <property type="nucleotide sequence ID" value="NZ_CP016757.1"/>
</dbReference>
<dbReference type="InterPro" id="IPR000192">
    <property type="entry name" value="Aminotrans_V_dom"/>
</dbReference>
<dbReference type="InterPro" id="IPR015422">
    <property type="entry name" value="PyrdxlP-dep_Trfase_small"/>
</dbReference>
<dbReference type="Pfam" id="PF00266">
    <property type="entry name" value="Aminotran_5"/>
    <property type="match status" value="1"/>
</dbReference>
<evidence type="ECO:0000259" key="1">
    <source>
        <dbReference type="Pfam" id="PF00266"/>
    </source>
</evidence>
<dbReference type="Gene3D" id="3.90.1150.10">
    <property type="entry name" value="Aspartate Aminotransferase, domain 1"/>
    <property type="match status" value="1"/>
</dbReference>
<sequence>MRHIYLNNAATTWPKPQEVPQAVFDFMTRAGANAARGSASERDLKSLDIVFTARARAAKLFGGYAKANAKYVTLTSNVTHSLNIVLRGFLKPGMRAVTTSMEHNSVVRPLRELQEQGVLVDVLQCSLRGYLPSKSLSEALLEKTDLVVMTHCSNVCGSVQPIEEAAEICARRGVPLVVDCAQTGGLLPIDVQELGIAALCFTGHKGLFGPQGTGGIIWNPEFAERCAPLITGGTGSLSHEETQPTLMPDKFEAGTPNLPAIAGLDAALEWLEKTGITAIAAKEEQLGRRLEEGLLSIKGMRLLGAAGDGTPRLPVYAFNVDGMDNGTLARDLSDQYGIESRPGLHCSPLAHRTLGTFPEGALRLSPGYFNTEEEIDYTVQSISELVNRRL</sequence>
<dbReference type="AlphaFoldDB" id="A0A1B2I7G0"/>
<dbReference type="OrthoDB" id="9804366at2"/>
<reference evidence="2" key="1">
    <citation type="submission" date="2016-08" db="EMBL/GenBank/DDBJ databases">
        <title>Complete genome of Cloacibacillus porcorum.</title>
        <authorList>
            <person name="Looft T."/>
            <person name="Bayles D.O."/>
            <person name="Alt D.P."/>
        </authorList>
    </citation>
    <scope>NUCLEOTIDE SEQUENCE [LARGE SCALE GENOMIC DNA]</scope>
    <source>
        <strain evidence="2">CL-84</strain>
    </source>
</reference>
<dbReference type="PANTHER" id="PTHR43586">
    <property type="entry name" value="CYSTEINE DESULFURASE"/>
    <property type="match status" value="1"/>
</dbReference>
<evidence type="ECO:0000313" key="3">
    <source>
        <dbReference type="Proteomes" id="UP000093044"/>
    </source>
</evidence>
<dbReference type="GeneID" id="83058739"/>
<dbReference type="SUPFAM" id="SSF53383">
    <property type="entry name" value="PLP-dependent transferases"/>
    <property type="match status" value="1"/>
</dbReference>
<feature type="domain" description="Aminotransferase class V" evidence="1">
    <location>
        <begin position="4"/>
        <end position="377"/>
    </location>
</feature>
<keyword evidence="2" id="KW-0808">Transferase</keyword>